<comment type="similarity">
    <text evidence="1">Belongs to the zygin family.</text>
</comment>
<evidence type="ECO:0000313" key="6">
    <source>
        <dbReference type="Proteomes" id="UP001652624"/>
    </source>
</evidence>
<name>A0ABM3X213_ERIEU</name>
<protein>
    <submittedName>
        <fullName evidence="7">Fasciculation and elongation protein zeta-2 isoform X3</fullName>
    </submittedName>
</protein>
<dbReference type="GeneID" id="103111687"/>
<keyword evidence="2" id="KW-0597">Phosphoprotein</keyword>
<dbReference type="PANTHER" id="PTHR12394">
    <property type="entry name" value="ZYGIN"/>
    <property type="match status" value="1"/>
</dbReference>
<evidence type="ECO:0000256" key="1">
    <source>
        <dbReference type="ARBA" id="ARBA00006788"/>
    </source>
</evidence>
<feature type="region of interest" description="Disordered" evidence="5">
    <location>
        <begin position="1"/>
        <end position="41"/>
    </location>
</feature>
<proteinExistence type="inferred from homology"/>
<evidence type="ECO:0000256" key="4">
    <source>
        <dbReference type="SAM" id="Coils"/>
    </source>
</evidence>
<evidence type="ECO:0000256" key="5">
    <source>
        <dbReference type="SAM" id="MobiDB-lite"/>
    </source>
</evidence>
<gene>
    <name evidence="7" type="primary">FEZ2</name>
</gene>
<dbReference type="Pfam" id="PF07763">
    <property type="entry name" value="FEZ"/>
    <property type="match status" value="1"/>
</dbReference>
<reference evidence="7" key="1">
    <citation type="submission" date="2025-08" db="UniProtKB">
        <authorList>
            <consortium name="RefSeq"/>
        </authorList>
    </citation>
    <scope>IDENTIFICATION</scope>
</reference>
<accession>A0ABM3X213</accession>
<evidence type="ECO:0000256" key="2">
    <source>
        <dbReference type="ARBA" id="ARBA00022553"/>
    </source>
</evidence>
<feature type="coiled-coil region" evidence="4">
    <location>
        <begin position="211"/>
        <end position="238"/>
    </location>
</feature>
<organism evidence="6 7">
    <name type="scientific">Erinaceus europaeus</name>
    <name type="common">Western European hedgehog</name>
    <dbReference type="NCBI Taxonomy" id="9365"/>
    <lineage>
        <taxon>Eukaryota</taxon>
        <taxon>Metazoa</taxon>
        <taxon>Chordata</taxon>
        <taxon>Craniata</taxon>
        <taxon>Vertebrata</taxon>
        <taxon>Euteleostomi</taxon>
        <taxon>Mammalia</taxon>
        <taxon>Eutheria</taxon>
        <taxon>Laurasiatheria</taxon>
        <taxon>Eulipotyphla</taxon>
        <taxon>Erinaceidae</taxon>
        <taxon>Erinaceinae</taxon>
        <taxon>Erinaceus</taxon>
    </lineage>
</organism>
<dbReference type="RefSeq" id="XP_060042847.1">
    <property type="nucleotide sequence ID" value="XM_060186864.1"/>
</dbReference>
<evidence type="ECO:0000313" key="7">
    <source>
        <dbReference type="RefSeq" id="XP_060042847.1"/>
    </source>
</evidence>
<evidence type="ECO:0000256" key="3">
    <source>
        <dbReference type="ARBA" id="ARBA00023054"/>
    </source>
</evidence>
<keyword evidence="3 4" id="KW-0175">Coiled coil</keyword>
<keyword evidence="6" id="KW-1185">Reference proteome</keyword>
<dbReference type="PANTHER" id="PTHR12394:SF11">
    <property type="entry name" value="FASCICULATION AND ELONGATION PROTEIN ZETA-2"/>
    <property type="match status" value="1"/>
</dbReference>
<dbReference type="Proteomes" id="UP001652624">
    <property type="component" value="Chromosome 3"/>
</dbReference>
<dbReference type="InterPro" id="IPR011680">
    <property type="entry name" value="FEZ"/>
</dbReference>
<sequence>MAADGDWQDFYEFQEPARSPPDPERRPASPEDGPGPGGGFRALACSLEEQLSLCFRPAAPAAEHPRAAVRPISERGLLQGDEIWNALTDNYGHVMPVDWKSSHTRALHLLTLNLSEKEMSDNLLFDPSEEEELREQLDMHSIIVSCINEEPLVTAEQVIEEIEEMMQESPDLEDDETPMQPERLSMLSQEVQTLKRSSTSSYEERVKRLPSSELNELLEEIEAAIKDFSEELVQQLALRDELEFEKERFSMEGISNVIQNGLRHTFGNSGGEKQYLTTVIPYEKKNGPPSVEDLQILTKILRAMKDDSEKVPSLLTDYILKVLCPT</sequence>